<feature type="domain" description="SIS" evidence="12">
    <location>
        <begin position="457"/>
        <end position="598"/>
    </location>
</feature>
<feature type="domain" description="SIS" evidence="12">
    <location>
        <begin position="282"/>
        <end position="424"/>
    </location>
</feature>
<comment type="subcellular location">
    <subcellularLocation>
        <location evidence="2 10">Cytoplasm</location>
    </subcellularLocation>
</comment>
<dbReference type="PANTHER" id="PTHR10937:SF0">
    <property type="entry name" value="GLUTAMINE--FRUCTOSE-6-PHOSPHATE TRANSAMINASE (ISOMERIZING)"/>
    <property type="match status" value="1"/>
</dbReference>
<evidence type="ECO:0000259" key="11">
    <source>
        <dbReference type="PROSITE" id="PS51278"/>
    </source>
</evidence>
<dbReference type="GO" id="GO:0005975">
    <property type="term" value="P:carbohydrate metabolic process"/>
    <property type="evidence" value="ECO:0007669"/>
    <property type="project" value="UniProtKB-UniRule"/>
</dbReference>
<keyword evidence="5 10" id="KW-0963">Cytoplasm</keyword>
<dbReference type="PROSITE" id="PS51464">
    <property type="entry name" value="SIS"/>
    <property type="match status" value="2"/>
</dbReference>
<dbReference type="InterPro" id="IPR035466">
    <property type="entry name" value="GlmS/AgaS_SIS"/>
</dbReference>
<keyword evidence="7 10" id="KW-0808">Transferase</keyword>
<dbReference type="CDD" id="cd00714">
    <property type="entry name" value="GFAT"/>
    <property type="match status" value="1"/>
</dbReference>
<dbReference type="PANTHER" id="PTHR10937">
    <property type="entry name" value="GLUCOSAMINE--FRUCTOSE-6-PHOSPHATE AMINOTRANSFERASE, ISOMERIZING"/>
    <property type="match status" value="1"/>
</dbReference>
<evidence type="ECO:0000256" key="8">
    <source>
        <dbReference type="ARBA" id="ARBA00022737"/>
    </source>
</evidence>
<dbReference type="GO" id="GO:0004360">
    <property type="term" value="F:glutamine-fructose-6-phosphate transaminase (isomerizing) activity"/>
    <property type="evidence" value="ECO:0007669"/>
    <property type="project" value="UniProtKB-UniRule"/>
</dbReference>
<evidence type="ECO:0000259" key="12">
    <source>
        <dbReference type="PROSITE" id="PS51464"/>
    </source>
</evidence>
<feature type="initiator methionine" description="Removed" evidence="10">
    <location>
        <position position="1"/>
    </location>
</feature>
<feature type="domain" description="Glutamine amidotransferase type-2" evidence="11">
    <location>
        <begin position="2"/>
        <end position="219"/>
    </location>
</feature>
<dbReference type="AlphaFoldDB" id="A0A398CZ02"/>
<dbReference type="InterPro" id="IPR001347">
    <property type="entry name" value="SIS_dom"/>
</dbReference>
<keyword evidence="6 10" id="KW-0032">Aminotransferase</keyword>
<dbReference type="NCBIfam" id="NF001484">
    <property type="entry name" value="PRK00331.1"/>
    <property type="match status" value="1"/>
</dbReference>
<evidence type="ECO:0000256" key="5">
    <source>
        <dbReference type="ARBA" id="ARBA00022490"/>
    </source>
</evidence>
<dbReference type="NCBIfam" id="TIGR01135">
    <property type="entry name" value="glmS"/>
    <property type="match status" value="1"/>
</dbReference>
<protein>
    <recommendedName>
        <fullName evidence="4 10">Glutamine--fructose-6-phosphate aminotransferase [isomerizing]</fullName>
        <ecNumber evidence="3 10">2.6.1.16</ecNumber>
    </recommendedName>
    <alternativeName>
        <fullName evidence="10">D-fructose-6-phosphate amidotransferase</fullName>
    </alternativeName>
    <alternativeName>
        <fullName evidence="10">GFAT</fullName>
    </alternativeName>
    <alternativeName>
        <fullName evidence="10">Glucosamine-6-phosphate synthase</fullName>
    </alternativeName>
    <alternativeName>
        <fullName evidence="10">Hexosephosphate aminotransferase</fullName>
    </alternativeName>
    <alternativeName>
        <fullName evidence="10">L-glutamine--D-fructose-6-phosphate amidotransferase</fullName>
    </alternativeName>
</protein>
<proteinExistence type="inferred from homology"/>
<dbReference type="Proteomes" id="UP000266328">
    <property type="component" value="Unassembled WGS sequence"/>
</dbReference>
<evidence type="ECO:0000256" key="4">
    <source>
        <dbReference type="ARBA" id="ARBA00016090"/>
    </source>
</evidence>
<dbReference type="SUPFAM" id="SSF56235">
    <property type="entry name" value="N-terminal nucleophile aminohydrolases (Ntn hydrolases)"/>
    <property type="match status" value="1"/>
</dbReference>
<evidence type="ECO:0000256" key="2">
    <source>
        <dbReference type="ARBA" id="ARBA00004496"/>
    </source>
</evidence>
<comment type="catalytic activity">
    <reaction evidence="1 10">
        <text>D-fructose 6-phosphate + L-glutamine = D-glucosamine 6-phosphate + L-glutamate</text>
        <dbReference type="Rhea" id="RHEA:13237"/>
        <dbReference type="ChEBI" id="CHEBI:29985"/>
        <dbReference type="ChEBI" id="CHEBI:58359"/>
        <dbReference type="ChEBI" id="CHEBI:58725"/>
        <dbReference type="ChEBI" id="CHEBI:61527"/>
        <dbReference type="EC" id="2.6.1.16"/>
    </reaction>
</comment>
<feature type="active site" description="For Fru-6P isomerization activity" evidence="10">
    <location>
        <position position="603"/>
    </location>
</feature>
<dbReference type="OrthoDB" id="106547at2"/>
<evidence type="ECO:0000313" key="13">
    <source>
        <dbReference type="EMBL" id="RIE05758.1"/>
    </source>
</evidence>
<dbReference type="GO" id="GO:0046349">
    <property type="term" value="P:amino sugar biosynthetic process"/>
    <property type="evidence" value="ECO:0007669"/>
    <property type="project" value="UniProtKB-ARBA"/>
</dbReference>
<dbReference type="RefSeq" id="WP_119089502.1">
    <property type="nucleotide sequence ID" value="NZ_QXIS01000033.1"/>
</dbReference>
<evidence type="ECO:0000313" key="14">
    <source>
        <dbReference type="Proteomes" id="UP000266328"/>
    </source>
</evidence>
<keyword evidence="8" id="KW-0677">Repeat</keyword>
<dbReference type="GO" id="GO:0005829">
    <property type="term" value="C:cytosol"/>
    <property type="evidence" value="ECO:0007669"/>
    <property type="project" value="TreeGrafter"/>
</dbReference>
<name>A0A398CZ02_9BACT</name>
<dbReference type="InterPro" id="IPR035490">
    <property type="entry name" value="GlmS/FrlB_SIS"/>
</dbReference>
<evidence type="ECO:0000256" key="10">
    <source>
        <dbReference type="HAMAP-Rule" id="MF_00164"/>
    </source>
</evidence>
<dbReference type="EC" id="2.6.1.16" evidence="3 10"/>
<evidence type="ECO:0000256" key="3">
    <source>
        <dbReference type="ARBA" id="ARBA00012916"/>
    </source>
</evidence>
<evidence type="ECO:0000256" key="1">
    <source>
        <dbReference type="ARBA" id="ARBA00001031"/>
    </source>
</evidence>
<evidence type="ECO:0000256" key="7">
    <source>
        <dbReference type="ARBA" id="ARBA00022679"/>
    </source>
</evidence>
<dbReference type="HAMAP" id="MF_00164">
    <property type="entry name" value="GlmS"/>
    <property type="match status" value="1"/>
</dbReference>
<dbReference type="FunFam" id="3.40.50.10490:FF:000002">
    <property type="entry name" value="Glutamine--fructose-6-phosphate aminotransferase [isomerizing]"/>
    <property type="match status" value="1"/>
</dbReference>
<dbReference type="GO" id="GO:0097367">
    <property type="term" value="F:carbohydrate derivative binding"/>
    <property type="evidence" value="ECO:0007669"/>
    <property type="project" value="InterPro"/>
</dbReference>
<dbReference type="GO" id="GO:0006002">
    <property type="term" value="P:fructose 6-phosphate metabolic process"/>
    <property type="evidence" value="ECO:0007669"/>
    <property type="project" value="TreeGrafter"/>
</dbReference>
<dbReference type="CDD" id="cd05008">
    <property type="entry name" value="SIS_GlmS_GlmD_1"/>
    <property type="match status" value="1"/>
</dbReference>
<dbReference type="EMBL" id="QXIS01000033">
    <property type="protein sequence ID" value="RIE05758.1"/>
    <property type="molecule type" value="Genomic_DNA"/>
</dbReference>
<comment type="subunit">
    <text evidence="10">Homodimer.</text>
</comment>
<evidence type="ECO:0000256" key="6">
    <source>
        <dbReference type="ARBA" id="ARBA00022576"/>
    </source>
</evidence>
<organism evidence="13 14">
    <name type="scientific">Candidatus Cryosericum terrychapinii</name>
    <dbReference type="NCBI Taxonomy" id="2290919"/>
    <lineage>
        <taxon>Bacteria</taxon>
        <taxon>Pseudomonadati</taxon>
        <taxon>Caldisericota/Cryosericota group</taxon>
        <taxon>Candidatus Cryosericota</taxon>
        <taxon>Candidatus Cryosericia</taxon>
        <taxon>Candidatus Cryosericales</taxon>
        <taxon>Candidatus Cryosericaceae</taxon>
        <taxon>Candidatus Cryosericum</taxon>
    </lineage>
</organism>
<comment type="caution">
    <text evidence="13">The sequence shown here is derived from an EMBL/GenBank/DDBJ whole genome shotgun (WGS) entry which is preliminary data.</text>
</comment>
<dbReference type="InterPro" id="IPR047084">
    <property type="entry name" value="GFAT_N"/>
</dbReference>
<dbReference type="CDD" id="cd05009">
    <property type="entry name" value="SIS_GlmS_GlmD_2"/>
    <property type="match status" value="1"/>
</dbReference>
<reference evidence="13 14" key="1">
    <citation type="submission" date="2018-09" db="EMBL/GenBank/DDBJ databases">
        <title>Discovery and Ecogenomic Context for Candidatus Cryosericales, a Global Caldiserica Order Active in Thawing Permafrost.</title>
        <authorList>
            <person name="Martinez M.A."/>
            <person name="Woodcroft B.J."/>
            <person name="Ignacio Espinoza J.C."/>
            <person name="Zayed A."/>
            <person name="Singleton C.M."/>
            <person name="Boyd J."/>
            <person name="Li Y.-F."/>
            <person name="Purvine S."/>
            <person name="Maughan H."/>
            <person name="Hodgkins S.B."/>
            <person name="Anderson D."/>
            <person name="Sederholm M."/>
            <person name="Temperton B."/>
            <person name="Saleska S.R."/>
            <person name="Tyson G.W."/>
            <person name="Rich V.I."/>
        </authorList>
    </citation>
    <scope>NUCLEOTIDE SEQUENCE [LARGE SCALE GENOMIC DNA]</scope>
    <source>
        <strain evidence="13 14">SMC7</strain>
    </source>
</reference>
<evidence type="ECO:0000256" key="9">
    <source>
        <dbReference type="ARBA" id="ARBA00022962"/>
    </source>
</evidence>
<keyword evidence="14" id="KW-1185">Reference proteome</keyword>
<keyword evidence="9" id="KW-0315">Glutamine amidotransferase</keyword>
<dbReference type="FunFam" id="3.60.20.10:FF:000006">
    <property type="entry name" value="Glutamine--fructose-6-phosphate aminotransferase [isomerizing]"/>
    <property type="match status" value="1"/>
</dbReference>
<dbReference type="Gene3D" id="3.60.20.10">
    <property type="entry name" value="Glutamine Phosphoribosylpyrophosphate, subunit 1, domain 1"/>
    <property type="match status" value="1"/>
</dbReference>
<dbReference type="Gene3D" id="3.40.50.10490">
    <property type="entry name" value="Glucose-6-phosphate isomerase like protein, domain 1"/>
    <property type="match status" value="2"/>
</dbReference>
<dbReference type="InterPro" id="IPR029055">
    <property type="entry name" value="Ntn_hydrolases_N"/>
</dbReference>
<dbReference type="InterPro" id="IPR046348">
    <property type="entry name" value="SIS_dom_sf"/>
</dbReference>
<dbReference type="PROSITE" id="PS51278">
    <property type="entry name" value="GATASE_TYPE_2"/>
    <property type="match status" value="1"/>
</dbReference>
<dbReference type="Pfam" id="PF13522">
    <property type="entry name" value="GATase_6"/>
    <property type="match status" value="1"/>
</dbReference>
<dbReference type="SUPFAM" id="SSF53697">
    <property type="entry name" value="SIS domain"/>
    <property type="match status" value="1"/>
</dbReference>
<gene>
    <name evidence="10 13" type="primary">glmS</name>
    <name evidence="13" type="ORF">SMC7_06300</name>
</gene>
<sequence>MCGIIGYVGPRKVVPVIIEGLRKLEYRGYDSAGMAILEKGELVVVKKRGKLKALEEAIEGKEYTATTGMGHTRWATHGRVEDRNAHPHVDCKGAIAVIHNGIIENYQVLRDGLIEKGHVFVSETDTEVIAHLMEEQIDAGADLLDAARKTALQLDGAFAFLVLAKAFPGRIVAVRRLSPLVLGVGVGEMILGSDTPALLEYTHRIIPLHDGDIVEINDKGYAFYSLEDGHAFDRTPMTVQWNAAAAEKQGYKHFMLKEIHEQPVVIRDTLYGRIDIESGHVELEEFQGQPVPDHISIVAAGTSYHASRVGKYLLEELARIPTEVSFSSEYRYQRPIVRPGTMGIAVTQSGETIDTLAALRLQRSLGAKVVAITNRPESTVSRESDVTFVTQAGLEIGVAATKSFMAQLIAFYLIALNFGQRNGTLDAETSAHYASQLSSLSQKCEQVLEYAGIMETIARKFYKVHDMIYVGRGVNYPIALEGALKMKEISYIHAEGYAAGELKHGPIALLDEDVPVVGILPKGALYEKIYSNLQESIARDSPLVVLADRKDKRAQAIATDFIPMPPVEELFSPVIYSLPLQLLAYYTADGKGLDVDQPRNLAKSVTVE</sequence>
<dbReference type="Pfam" id="PF01380">
    <property type="entry name" value="SIS"/>
    <property type="match status" value="2"/>
</dbReference>
<dbReference type="InterPro" id="IPR017932">
    <property type="entry name" value="GATase_2_dom"/>
</dbReference>
<dbReference type="InterPro" id="IPR005855">
    <property type="entry name" value="GFAT"/>
</dbReference>
<dbReference type="GO" id="GO:0006047">
    <property type="term" value="P:UDP-N-acetylglucosamine metabolic process"/>
    <property type="evidence" value="ECO:0007669"/>
    <property type="project" value="TreeGrafter"/>
</dbReference>
<comment type="function">
    <text evidence="10">Catalyzes the first step in hexosamine metabolism, converting fructose-6P into glucosamine-6P using glutamine as a nitrogen source.</text>
</comment>
<dbReference type="FunFam" id="3.40.50.10490:FF:000001">
    <property type="entry name" value="Glutamine--fructose-6-phosphate aminotransferase [isomerizing]"/>
    <property type="match status" value="1"/>
</dbReference>
<accession>A0A398CZ02</accession>
<dbReference type="GO" id="GO:0006487">
    <property type="term" value="P:protein N-linked glycosylation"/>
    <property type="evidence" value="ECO:0007669"/>
    <property type="project" value="TreeGrafter"/>
</dbReference>
<feature type="active site" description="Nucleophile; for GATase activity" evidence="10">
    <location>
        <position position="2"/>
    </location>
</feature>